<name>A0A9X2HSN3_9SPHN</name>
<evidence type="ECO:0000256" key="2">
    <source>
        <dbReference type="ARBA" id="ARBA00023235"/>
    </source>
</evidence>
<dbReference type="PROSITE" id="PS51168">
    <property type="entry name" value="CHORISMATE_MUT_2"/>
    <property type="match status" value="1"/>
</dbReference>
<feature type="domain" description="Chorismate mutase" evidence="3">
    <location>
        <begin position="3"/>
        <end position="94"/>
    </location>
</feature>
<dbReference type="EC" id="5.4.99.5" evidence="1"/>
<keyword evidence="2" id="KW-0413">Isomerase</keyword>
<accession>A0A9X2HSN3</accession>
<dbReference type="InterPro" id="IPR051331">
    <property type="entry name" value="Chorismate_mutase-related"/>
</dbReference>
<evidence type="ECO:0000256" key="1">
    <source>
        <dbReference type="ARBA" id="ARBA00012404"/>
    </source>
</evidence>
<dbReference type="InterPro" id="IPR036263">
    <property type="entry name" value="Chorismate_II_sf"/>
</dbReference>
<evidence type="ECO:0000259" key="3">
    <source>
        <dbReference type="PROSITE" id="PS51168"/>
    </source>
</evidence>
<dbReference type="InterPro" id="IPR002701">
    <property type="entry name" value="CM_II_prokaryot"/>
</dbReference>
<dbReference type="EMBL" id="JAMLDX010000023">
    <property type="protein sequence ID" value="MCP3732814.1"/>
    <property type="molecule type" value="Genomic_DNA"/>
</dbReference>
<dbReference type="AlphaFoldDB" id="A0A9X2HSN3"/>
<comment type="caution">
    <text evidence="4">The sequence shown here is derived from an EMBL/GenBank/DDBJ whole genome shotgun (WGS) entry which is preliminary data.</text>
</comment>
<dbReference type="SUPFAM" id="SSF48600">
    <property type="entry name" value="Chorismate mutase II"/>
    <property type="match status" value="1"/>
</dbReference>
<reference evidence="4" key="1">
    <citation type="submission" date="2022-05" db="EMBL/GenBank/DDBJ databases">
        <title>Sphingomonas sp. strain MG17 Genome sequencing and assembly.</title>
        <authorList>
            <person name="Kim I."/>
        </authorList>
    </citation>
    <scope>NUCLEOTIDE SEQUENCE</scope>
    <source>
        <strain evidence="4">MG17</strain>
    </source>
</reference>
<keyword evidence="5" id="KW-1185">Reference proteome</keyword>
<dbReference type="RefSeq" id="WP_254296586.1">
    <property type="nucleotide sequence ID" value="NZ_JAMLDX010000023.1"/>
</dbReference>
<proteinExistence type="predicted"/>
<gene>
    <name evidence="4" type="ORF">M9978_20550</name>
</gene>
<dbReference type="PANTHER" id="PTHR38041:SF1">
    <property type="entry name" value="CHORISMATE MUTASE"/>
    <property type="match status" value="1"/>
</dbReference>
<evidence type="ECO:0000313" key="4">
    <source>
        <dbReference type="EMBL" id="MCP3732814.1"/>
    </source>
</evidence>
<dbReference type="SMART" id="SM00830">
    <property type="entry name" value="CM_2"/>
    <property type="match status" value="1"/>
</dbReference>
<dbReference type="Proteomes" id="UP001139451">
    <property type="component" value="Unassembled WGS sequence"/>
</dbReference>
<protein>
    <recommendedName>
        <fullName evidence="1">chorismate mutase</fullName>
        <ecNumber evidence="1">5.4.99.5</ecNumber>
    </recommendedName>
</protein>
<dbReference type="GO" id="GO:0009697">
    <property type="term" value="P:salicylic acid biosynthetic process"/>
    <property type="evidence" value="ECO:0007669"/>
    <property type="project" value="TreeGrafter"/>
</dbReference>
<evidence type="ECO:0000313" key="5">
    <source>
        <dbReference type="Proteomes" id="UP001139451"/>
    </source>
</evidence>
<dbReference type="GO" id="GO:0046417">
    <property type="term" value="P:chorismate metabolic process"/>
    <property type="evidence" value="ECO:0007669"/>
    <property type="project" value="InterPro"/>
</dbReference>
<dbReference type="InterPro" id="IPR036979">
    <property type="entry name" value="CM_dom_sf"/>
</dbReference>
<sequence length="102" mass="11271">MSTQELTRLDQIRNDIERIDQQIVALIARRLTLCREVGPLKARAGLAAHLPDRVRLVMARWMEDATSHGIDPELMRHVSALVIAAGEKLQVEAIVDAPAPAS</sequence>
<dbReference type="GO" id="GO:0004106">
    <property type="term" value="F:chorismate mutase activity"/>
    <property type="evidence" value="ECO:0007669"/>
    <property type="project" value="UniProtKB-EC"/>
</dbReference>
<dbReference type="PANTHER" id="PTHR38041">
    <property type="entry name" value="CHORISMATE MUTASE"/>
    <property type="match status" value="1"/>
</dbReference>
<organism evidence="4 5">
    <name type="scientific">Sphingomonas tagetis</name>
    <dbReference type="NCBI Taxonomy" id="2949092"/>
    <lineage>
        <taxon>Bacteria</taxon>
        <taxon>Pseudomonadati</taxon>
        <taxon>Pseudomonadota</taxon>
        <taxon>Alphaproteobacteria</taxon>
        <taxon>Sphingomonadales</taxon>
        <taxon>Sphingomonadaceae</taxon>
        <taxon>Sphingomonas</taxon>
    </lineage>
</organism>
<dbReference type="Pfam" id="PF01817">
    <property type="entry name" value="CM_2"/>
    <property type="match status" value="1"/>
</dbReference>
<dbReference type="Gene3D" id="1.20.59.10">
    <property type="entry name" value="Chorismate mutase"/>
    <property type="match status" value="1"/>
</dbReference>